<protein>
    <submittedName>
        <fullName evidence="1">IQ motif containing M</fullName>
    </submittedName>
</protein>
<dbReference type="Proteomes" id="UP000007648">
    <property type="component" value="Unassembled WGS sequence"/>
</dbReference>
<dbReference type="PROSITE" id="PS50096">
    <property type="entry name" value="IQ"/>
    <property type="match status" value="1"/>
</dbReference>
<dbReference type="InterPro" id="IPR000048">
    <property type="entry name" value="IQ_motif_EF-hand-BS"/>
</dbReference>
<organism evidence="1 2">
    <name type="scientific">Sarcophilus harrisii</name>
    <name type="common">Tasmanian devil</name>
    <name type="synonym">Sarcophilus laniarius</name>
    <dbReference type="NCBI Taxonomy" id="9305"/>
    <lineage>
        <taxon>Eukaryota</taxon>
        <taxon>Metazoa</taxon>
        <taxon>Chordata</taxon>
        <taxon>Craniata</taxon>
        <taxon>Vertebrata</taxon>
        <taxon>Euteleostomi</taxon>
        <taxon>Mammalia</taxon>
        <taxon>Metatheria</taxon>
        <taxon>Dasyuromorphia</taxon>
        <taxon>Dasyuridae</taxon>
        <taxon>Sarcophilus</taxon>
    </lineage>
</organism>
<dbReference type="KEGG" id="shr:116419750"/>
<dbReference type="RefSeq" id="XP_031797519.1">
    <property type="nucleotide sequence ID" value="XM_031941659.1"/>
</dbReference>
<dbReference type="Ensembl" id="ENSSHAT00000045763.1">
    <property type="protein sequence ID" value="ENSSHAP00000034122.1"/>
    <property type="gene ID" value="ENSSHAG00000020813.1"/>
</dbReference>
<evidence type="ECO:0000313" key="2">
    <source>
        <dbReference type="Proteomes" id="UP000007648"/>
    </source>
</evidence>
<dbReference type="PANTHER" id="PTHR35978:SF1">
    <property type="entry name" value="IQ DOMAIN-CONTAINING PROTEIN M"/>
    <property type="match status" value="1"/>
</dbReference>
<keyword evidence="2" id="KW-1185">Reference proteome</keyword>
<gene>
    <name evidence="1" type="primary">IQCM</name>
</gene>
<dbReference type="OrthoDB" id="6288272at2759"/>
<dbReference type="PANTHER" id="PTHR35978">
    <property type="entry name" value="IQ DOMAIN-CONTAINING PROTEIN M"/>
    <property type="match status" value="1"/>
</dbReference>
<reference evidence="1" key="3">
    <citation type="submission" date="2025-09" db="UniProtKB">
        <authorList>
            <consortium name="Ensembl"/>
        </authorList>
    </citation>
    <scope>IDENTIFICATION</scope>
</reference>
<dbReference type="AlphaFoldDB" id="A0A7N4V2C5"/>
<dbReference type="RefSeq" id="XP_031797520.1">
    <property type="nucleotide sequence ID" value="XM_031941660.1"/>
</dbReference>
<accession>A0A7N4V2C5</accession>
<dbReference type="Pfam" id="PF00612">
    <property type="entry name" value="IQ"/>
    <property type="match status" value="1"/>
</dbReference>
<evidence type="ECO:0000313" key="1">
    <source>
        <dbReference type="Ensembl" id="ENSSHAP00000034122.1"/>
    </source>
</evidence>
<sequence>MIMFPSMDSWDGEILQDASKDSVGSISSIQSLKRKKLFSQFRKIPFATIPDISSSEESDIPKTFYRSTINETSSETDYFSCLKFPNVKGSFAKKTVNQVNLGEILSIIEPVSKQMEKDKKIKVEPYRFFDSNISPSPQNLLSSPNICDMPFVKDDIKGRPYTEWRGIVSEKYDTRFLYKAGWLNLSRHSLYREYLHNFPKKQEKKLETVKEVSRPKISTYDADVDRVGPHVDIYIAFQPQLRKRKGKISKKVLKAIILIQAAARGWLVRRRLARVIIKAKDHGPSFRAVVNAYRRMVDRIQRRAGLRYTRVILNFSELEEWLDRKKFYEVMFAKREYYQGIPLEDLPKYFRDCGHFPSQSHIESTYQLVQKFNEMPSEEVKKSKAIEMIFTLYPPEGAHVSHFWGLKSTWTRPIVNGEEAYKYIVSGHPIIKKADIRIVGKLVARSMRERRMKIRFKSSNE</sequence>
<dbReference type="InParanoid" id="A0A7N4V2C5"/>
<reference evidence="1" key="2">
    <citation type="submission" date="2025-08" db="UniProtKB">
        <authorList>
            <consortium name="Ensembl"/>
        </authorList>
    </citation>
    <scope>IDENTIFICATION</scope>
</reference>
<dbReference type="SMART" id="SM00015">
    <property type="entry name" value="IQ"/>
    <property type="match status" value="1"/>
</dbReference>
<name>A0A7N4V2C5_SARHA</name>
<proteinExistence type="predicted"/>
<dbReference type="GeneID" id="116419750"/>
<reference evidence="1 2" key="1">
    <citation type="journal article" date="2011" name="Proc. Natl. Acad. Sci. U.S.A.">
        <title>Genetic diversity and population structure of the endangered marsupial Sarcophilus harrisii (Tasmanian devil).</title>
        <authorList>
            <person name="Miller W."/>
            <person name="Hayes V.M."/>
            <person name="Ratan A."/>
            <person name="Petersen D.C."/>
            <person name="Wittekindt N.E."/>
            <person name="Miller J."/>
            <person name="Walenz B."/>
            <person name="Knight J."/>
            <person name="Qi J."/>
            <person name="Zhao F."/>
            <person name="Wang Q."/>
            <person name="Bedoya-Reina O.C."/>
            <person name="Katiyar N."/>
            <person name="Tomsho L.P."/>
            <person name="Kasson L.M."/>
            <person name="Hardie R.A."/>
            <person name="Woodbridge P."/>
            <person name="Tindall E.A."/>
            <person name="Bertelsen M.F."/>
            <person name="Dixon D."/>
            <person name="Pyecroft S."/>
            <person name="Helgen K.M."/>
            <person name="Lesk A.M."/>
            <person name="Pringle T.H."/>
            <person name="Patterson N."/>
            <person name="Zhang Y."/>
            <person name="Kreiss A."/>
            <person name="Woods G.M."/>
            <person name="Jones M.E."/>
            <person name="Schuster S.C."/>
        </authorList>
    </citation>
    <scope>NUCLEOTIDE SEQUENCE [LARGE SCALE GENOMIC DNA]</scope>
</reference>
<dbReference type="CTD" id="285423"/>
<dbReference type="GeneTree" id="ENSGT00390000010038"/>